<comment type="caution">
    <text evidence="4">The sequence shown here is derived from an EMBL/GenBank/DDBJ whole genome shotgun (WGS) entry which is preliminary data.</text>
</comment>
<protein>
    <submittedName>
        <fullName evidence="4">Uncharacterized protein</fullName>
    </submittedName>
</protein>
<dbReference type="GO" id="GO:0016838">
    <property type="term" value="F:carbon-oxygen lyase activity, acting on phosphates"/>
    <property type="evidence" value="ECO:0007669"/>
    <property type="project" value="InterPro"/>
</dbReference>
<dbReference type="SFLD" id="SFLDS00005">
    <property type="entry name" value="Isoprenoid_Synthase_Type_I"/>
    <property type="match status" value="1"/>
</dbReference>
<comment type="similarity">
    <text evidence="1">Belongs to the trichodiene synthase family.</text>
</comment>
<evidence type="ECO:0000256" key="3">
    <source>
        <dbReference type="SAM" id="MobiDB-lite"/>
    </source>
</evidence>
<reference evidence="4 5" key="1">
    <citation type="submission" date="2022-09" db="EMBL/GenBank/DDBJ databases">
        <authorList>
            <person name="Palmer J.M."/>
        </authorList>
    </citation>
    <scope>NUCLEOTIDE SEQUENCE [LARGE SCALE GENOMIC DNA]</scope>
    <source>
        <strain evidence="4 5">DSM 7382</strain>
    </source>
</reference>
<evidence type="ECO:0000256" key="1">
    <source>
        <dbReference type="ARBA" id="ARBA00007946"/>
    </source>
</evidence>
<dbReference type="Proteomes" id="UP001385951">
    <property type="component" value="Unassembled WGS sequence"/>
</dbReference>
<gene>
    <name evidence="4" type="ORF">QCA50_007581</name>
</gene>
<dbReference type="SUPFAM" id="SSF48576">
    <property type="entry name" value="Terpenoid synthases"/>
    <property type="match status" value="1"/>
</dbReference>
<dbReference type="EMBL" id="JASBNA010000009">
    <property type="protein sequence ID" value="KAK7688890.1"/>
    <property type="molecule type" value="Genomic_DNA"/>
</dbReference>
<evidence type="ECO:0000256" key="2">
    <source>
        <dbReference type="ARBA" id="ARBA00023239"/>
    </source>
</evidence>
<proteinExistence type="inferred from homology"/>
<dbReference type="InterPro" id="IPR024652">
    <property type="entry name" value="Trichodiene_synth"/>
</dbReference>
<feature type="compositionally biased region" description="Low complexity" evidence="3">
    <location>
        <begin position="57"/>
        <end position="72"/>
    </location>
</feature>
<dbReference type="AlphaFoldDB" id="A0AAW0G5Y7"/>
<organism evidence="4 5">
    <name type="scientific">Cerrena zonata</name>
    <dbReference type="NCBI Taxonomy" id="2478898"/>
    <lineage>
        <taxon>Eukaryota</taxon>
        <taxon>Fungi</taxon>
        <taxon>Dikarya</taxon>
        <taxon>Basidiomycota</taxon>
        <taxon>Agaricomycotina</taxon>
        <taxon>Agaricomycetes</taxon>
        <taxon>Polyporales</taxon>
        <taxon>Cerrenaceae</taxon>
        <taxon>Cerrena</taxon>
    </lineage>
</organism>
<evidence type="ECO:0000313" key="4">
    <source>
        <dbReference type="EMBL" id="KAK7688890.1"/>
    </source>
</evidence>
<feature type="region of interest" description="Disordered" evidence="3">
    <location>
        <begin position="40"/>
        <end position="78"/>
    </location>
</feature>
<dbReference type="SFLD" id="SFLDG01021">
    <property type="entry name" value="Trichodiene_Synthase_Like"/>
    <property type="match status" value="1"/>
</dbReference>
<evidence type="ECO:0000313" key="5">
    <source>
        <dbReference type="Proteomes" id="UP001385951"/>
    </source>
</evidence>
<keyword evidence="2" id="KW-0456">Lyase</keyword>
<accession>A0AAW0G5Y7</accession>
<name>A0AAW0G5Y7_9APHY</name>
<sequence>MYKSPALVIEVATAKPASVSTSRLTNMLLTQILTTTRQENTSTLLHRDEDSAFPRNDGSQVDSDYSSDSESSASDRDSVDEIDYHKLSRDIILQYFDKTGVHHRFGSRKARPDVEKKTREVIASWNLPLSDRVLEKYTVTGLDIAATAYRHVIPRDVQVCIALNTFCTALFDDGRVGKDAMLAFAPRFHGGVAQLHPVLDLFVQNLRDMNDMFTAYGANAMISSCMEFANAEMFLREAKDLRLTPESFQYIEFIRLKEGFGEAYAIFIWPRSMCPETKAYIQAIPDTCNFINLINDLFSYYKEAKHGETGTYLHCYGTVHKMTVPEVLQNLVEQTIAVVKRIRILLGEGIERDCWEEFAAGYTQFHLHTDRYELIDILPEYF</sequence>
<dbReference type="InterPro" id="IPR008949">
    <property type="entry name" value="Isoprenoid_synthase_dom_sf"/>
</dbReference>
<keyword evidence="5" id="KW-1185">Reference proteome</keyword>
<dbReference type="Gene3D" id="1.10.600.10">
    <property type="entry name" value="Farnesyl Diphosphate Synthase"/>
    <property type="match status" value="1"/>
</dbReference>
<dbReference type="Pfam" id="PF06330">
    <property type="entry name" value="TRI5"/>
    <property type="match status" value="1"/>
</dbReference>